<dbReference type="GO" id="GO:0000160">
    <property type="term" value="P:phosphorelay signal transduction system"/>
    <property type="evidence" value="ECO:0007669"/>
    <property type="project" value="InterPro"/>
</dbReference>
<protein>
    <submittedName>
        <fullName evidence="4">Transcriptional regulatory protein, C terminal</fullName>
    </submittedName>
</protein>
<evidence type="ECO:0000259" key="3">
    <source>
        <dbReference type="PROSITE" id="PS51755"/>
    </source>
</evidence>
<dbReference type="InterPro" id="IPR001867">
    <property type="entry name" value="OmpR/PhoB-type_DNA-bd"/>
</dbReference>
<keyword evidence="5" id="KW-1185">Reference proteome</keyword>
<dbReference type="SUPFAM" id="SSF46894">
    <property type="entry name" value="C-terminal effector domain of the bipartite response regulators"/>
    <property type="match status" value="1"/>
</dbReference>
<dbReference type="RefSeq" id="WP_176806811.1">
    <property type="nucleotide sequence ID" value="NZ_FNCL01000013.1"/>
</dbReference>
<dbReference type="Proteomes" id="UP000199392">
    <property type="component" value="Unassembled WGS sequence"/>
</dbReference>
<dbReference type="Gene3D" id="1.10.10.10">
    <property type="entry name" value="Winged helix-like DNA-binding domain superfamily/Winged helix DNA-binding domain"/>
    <property type="match status" value="1"/>
</dbReference>
<proteinExistence type="predicted"/>
<name>A0A1I6VXF3_9RHOB</name>
<dbReference type="EMBL" id="FOZW01000013">
    <property type="protein sequence ID" value="SFT18406.1"/>
    <property type="molecule type" value="Genomic_DNA"/>
</dbReference>
<keyword evidence="1 2" id="KW-0238">DNA-binding</keyword>
<feature type="DNA-binding region" description="OmpR/PhoB-type" evidence="2">
    <location>
        <begin position="1"/>
        <end position="83"/>
    </location>
</feature>
<organism evidence="4 5">
    <name type="scientific">Alloyangia pacifica</name>
    <dbReference type="NCBI Taxonomy" id="311180"/>
    <lineage>
        <taxon>Bacteria</taxon>
        <taxon>Pseudomonadati</taxon>
        <taxon>Pseudomonadota</taxon>
        <taxon>Alphaproteobacteria</taxon>
        <taxon>Rhodobacterales</taxon>
        <taxon>Roseobacteraceae</taxon>
        <taxon>Alloyangia</taxon>
    </lineage>
</organism>
<dbReference type="PROSITE" id="PS51755">
    <property type="entry name" value="OMPR_PHOB"/>
    <property type="match status" value="1"/>
</dbReference>
<dbReference type="InterPro" id="IPR036388">
    <property type="entry name" value="WH-like_DNA-bd_sf"/>
</dbReference>
<evidence type="ECO:0000313" key="4">
    <source>
        <dbReference type="EMBL" id="SFT18406.1"/>
    </source>
</evidence>
<evidence type="ECO:0000256" key="2">
    <source>
        <dbReference type="PROSITE-ProRule" id="PRU01091"/>
    </source>
</evidence>
<dbReference type="Pfam" id="PF00486">
    <property type="entry name" value="Trans_reg_C"/>
    <property type="match status" value="1"/>
</dbReference>
<dbReference type="STRING" id="311180.SAMN04488050_113137"/>
<reference evidence="5" key="1">
    <citation type="submission" date="2016-10" db="EMBL/GenBank/DDBJ databases">
        <authorList>
            <person name="Varghese N."/>
            <person name="Submissions S."/>
        </authorList>
    </citation>
    <scope>NUCLEOTIDE SEQUENCE [LARGE SCALE GENOMIC DNA]</scope>
    <source>
        <strain evidence="5">DSM 26894</strain>
    </source>
</reference>
<dbReference type="GO" id="GO:0003677">
    <property type="term" value="F:DNA binding"/>
    <property type="evidence" value="ECO:0007669"/>
    <property type="project" value="UniProtKB-UniRule"/>
</dbReference>
<dbReference type="CDD" id="cd00383">
    <property type="entry name" value="trans_reg_C"/>
    <property type="match status" value="1"/>
</dbReference>
<feature type="domain" description="OmpR/PhoB-type" evidence="3">
    <location>
        <begin position="1"/>
        <end position="83"/>
    </location>
</feature>
<gene>
    <name evidence="4" type="ORF">SAMN04488050_113137</name>
</gene>
<evidence type="ECO:0000256" key="1">
    <source>
        <dbReference type="ARBA" id="ARBA00023125"/>
    </source>
</evidence>
<sequence length="532" mass="58735">MTEDGQTVRFTRSEARALALLARHPDRIATREMLLDALTEVGSDRSERNIDFVINRLRRKLADDARNPRFIATRYGEGYVWVGGPPALQRDPAQADLLVGPLLGLTHLGPLRPRAELFAKTLHYMVKGELPDGQSVIYMPDALPRASAVSQGPGKMIEITFFAEAGAVNCVTAVKKFDTGRILAMNRVALDDDTHELLADPASMRAFVRRLLNEAWRAQAGATDSDGPLPVSMYTASFWKLDHSATPTESLAKLTARADTIDRRYLQEWRQSERRILELREASPEDASLRVMHAAHLHTKYIMLGRKLFADGIDDRAEDEDAMEALLLSALPHVQSEPDLAITAAKLLHFLDRGYGELAIEIAEDAFRSSLSVASLLPLIAQMRAFTGRINAALPCIDQALDLLEPGSKSHLYALTIKCQILVASGNHEGLDDAKRQLYAVSVLAPLFFEPLFGDPDNPSLRGRLAAMAMSRRTAVSSLVHADYVSGRLFAQADHRDNAIHSPLALVCRRFGPNAVPKEVADRYPRVMARLG</sequence>
<dbReference type="InterPro" id="IPR016032">
    <property type="entry name" value="Sig_transdc_resp-reg_C-effctor"/>
</dbReference>
<dbReference type="SMART" id="SM00862">
    <property type="entry name" value="Trans_reg_C"/>
    <property type="match status" value="1"/>
</dbReference>
<accession>A0A1I6VXF3</accession>
<evidence type="ECO:0000313" key="5">
    <source>
        <dbReference type="Proteomes" id="UP000199392"/>
    </source>
</evidence>
<dbReference type="AlphaFoldDB" id="A0A1I6VXF3"/>
<dbReference type="GO" id="GO:0006355">
    <property type="term" value="P:regulation of DNA-templated transcription"/>
    <property type="evidence" value="ECO:0007669"/>
    <property type="project" value="InterPro"/>
</dbReference>